<dbReference type="AlphaFoldDB" id="A0AA39WM28"/>
<dbReference type="PANTHER" id="PTHR28186:SF1">
    <property type="entry name" value="MEIOTICALLY UP-REGULATED GENE 9 PROTEIN"/>
    <property type="match status" value="1"/>
</dbReference>
<evidence type="ECO:0000313" key="2">
    <source>
        <dbReference type="EMBL" id="KAK0617919.1"/>
    </source>
</evidence>
<feature type="compositionally biased region" description="Low complexity" evidence="1">
    <location>
        <begin position="19"/>
        <end position="68"/>
    </location>
</feature>
<dbReference type="SUPFAM" id="SSF81995">
    <property type="entry name" value="beta-sandwich domain of Sec23/24"/>
    <property type="match status" value="1"/>
</dbReference>
<feature type="compositionally biased region" description="Polar residues" evidence="1">
    <location>
        <begin position="388"/>
        <end position="406"/>
    </location>
</feature>
<protein>
    <submittedName>
        <fullName evidence="2">Uncharacterized protein</fullName>
    </submittedName>
</protein>
<comment type="caution">
    <text evidence="2">The sequence shown here is derived from an EMBL/GenBank/DDBJ whole genome shotgun (WGS) entry which is preliminary data.</text>
</comment>
<evidence type="ECO:0000256" key="1">
    <source>
        <dbReference type="SAM" id="MobiDB-lite"/>
    </source>
</evidence>
<feature type="compositionally biased region" description="Basic residues" evidence="1">
    <location>
        <begin position="443"/>
        <end position="453"/>
    </location>
</feature>
<gene>
    <name evidence="2" type="ORF">B0T17DRAFT_495399</name>
</gene>
<feature type="region of interest" description="Disordered" evidence="1">
    <location>
        <begin position="314"/>
        <end position="361"/>
    </location>
</feature>
<name>A0AA39WM28_9PEZI</name>
<dbReference type="Proteomes" id="UP001174934">
    <property type="component" value="Unassembled WGS sequence"/>
</dbReference>
<feature type="region of interest" description="Disordered" evidence="1">
    <location>
        <begin position="244"/>
        <end position="286"/>
    </location>
</feature>
<proteinExistence type="predicted"/>
<feature type="compositionally biased region" description="Low complexity" evidence="1">
    <location>
        <begin position="317"/>
        <end position="330"/>
    </location>
</feature>
<feature type="compositionally biased region" description="Polar residues" evidence="1">
    <location>
        <begin position="259"/>
        <end position="277"/>
    </location>
</feature>
<keyword evidence="3" id="KW-1185">Reference proteome</keyword>
<sequence length="453" mass="50280">MATANPTNYPPPAPPHSFQSAQQLPYQPQYQAQQYQSPQGYQSFPQQQQQQQQQATPAQQRPAPQTQTRKSRSISFRSDKSHGSNGNNKLDLHETSKEKEAKRIHSKADPTLAMNEAEPSAVAATVKSSLASIRAMQHRDSFGNPIAEPDRSNPTRSRWERPLDTIRSFEAAIDGNYSNRRSIYRSALGNNRRSSYYGANSMFLLVSPSAIIADKDQHRCPSYYASRPPSMMYANRNEGSHSLHDLRQANMGGPRDAYQDQQSGYNNGYPPVSQNNGRRGHPRMISEPQSVPAYRQQQQNPNEYTLPSNHRSYETVASASGSGTSAEPAGYQTDPTSSDNSSIERMQSGPNSTKRAPEPVNDYGIGFGQNTDYQAPTFSVGLNSSPLANGGETNNYQASGALNGYQSRAPVPPVKDRGSTILRKPTTNDQTQLRPPQPEKRKSWLARRFSKRD</sequence>
<feature type="region of interest" description="Disordered" evidence="1">
    <location>
        <begin position="388"/>
        <end position="453"/>
    </location>
</feature>
<feature type="compositionally biased region" description="Polar residues" evidence="1">
    <location>
        <begin position="333"/>
        <end position="354"/>
    </location>
</feature>
<accession>A0AA39WM28</accession>
<organism evidence="2 3">
    <name type="scientific">Bombardia bombarda</name>
    <dbReference type="NCBI Taxonomy" id="252184"/>
    <lineage>
        <taxon>Eukaryota</taxon>
        <taxon>Fungi</taxon>
        <taxon>Dikarya</taxon>
        <taxon>Ascomycota</taxon>
        <taxon>Pezizomycotina</taxon>
        <taxon>Sordariomycetes</taxon>
        <taxon>Sordariomycetidae</taxon>
        <taxon>Sordariales</taxon>
        <taxon>Lasiosphaeriaceae</taxon>
        <taxon>Bombardia</taxon>
    </lineage>
</organism>
<feature type="region of interest" description="Disordered" evidence="1">
    <location>
        <begin position="1"/>
        <end position="120"/>
    </location>
</feature>
<dbReference type="Pfam" id="PF10295">
    <property type="entry name" value="DUF2406"/>
    <property type="match status" value="1"/>
</dbReference>
<dbReference type="PANTHER" id="PTHR28186">
    <property type="entry name" value="MEIOTICALLY UP-REGULATED GENE 9 PROTEIN"/>
    <property type="match status" value="1"/>
</dbReference>
<reference evidence="2" key="1">
    <citation type="submission" date="2023-06" db="EMBL/GenBank/DDBJ databases">
        <title>Genome-scale phylogeny and comparative genomics of the fungal order Sordariales.</title>
        <authorList>
            <consortium name="Lawrence Berkeley National Laboratory"/>
            <person name="Hensen N."/>
            <person name="Bonometti L."/>
            <person name="Westerberg I."/>
            <person name="Brannstrom I.O."/>
            <person name="Guillou S."/>
            <person name="Cros-Aarteil S."/>
            <person name="Calhoun S."/>
            <person name="Haridas S."/>
            <person name="Kuo A."/>
            <person name="Mondo S."/>
            <person name="Pangilinan J."/>
            <person name="Riley R."/>
            <person name="LaButti K."/>
            <person name="Andreopoulos B."/>
            <person name="Lipzen A."/>
            <person name="Chen C."/>
            <person name="Yanf M."/>
            <person name="Daum C."/>
            <person name="Ng V."/>
            <person name="Clum A."/>
            <person name="Steindorff A."/>
            <person name="Ohm R."/>
            <person name="Martin F."/>
            <person name="Silar P."/>
            <person name="Natvig D."/>
            <person name="Lalanne C."/>
            <person name="Gautier V."/>
            <person name="Ament-velasquez S.L."/>
            <person name="Kruys A."/>
            <person name="Hutchinson M.I."/>
            <person name="Powell A.J."/>
            <person name="Barry K."/>
            <person name="Miller A.N."/>
            <person name="Grigoriev I.V."/>
            <person name="Debuchy R."/>
            <person name="Gladieux P."/>
            <person name="Thoren M.H."/>
            <person name="Johannesson H."/>
        </authorList>
    </citation>
    <scope>NUCLEOTIDE SEQUENCE</scope>
    <source>
        <strain evidence="2">SMH3391-2</strain>
    </source>
</reference>
<dbReference type="EMBL" id="JAULSR010000005">
    <property type="protein sequence ID" value="KAK0617919.1"/>
    <property type="molecule type" value="Genomic_DNA"/>
</dbReference>
<feature type="compositionally biased region" description="Basic and acidic residues" evidence="1">
    <location>
        <begin position="90"/>
        <end position="108"/>
    </location>
</feature>
<feature type="compositionally biased region" description="Polar residues" evidence="1">
    <location>
        <begin position="425"/>
        <end position="434"/>
    </location>
</feature>
<evidence type="ECO:0000313" key="3">
    <source>
        <dbReference type="Proteomes" id="UP001174934"/>
    </source>
</evidence>
<dbReference type="InterPro" id="IPR018809">
    <property type="entry name" value="DUF2406"/>
</dbReference>